<dbReference type="PANTHER" id="PTHR46825:SF7">
    <property type="entry name" value="D-ALANYL-D-ALANINE CARBOXYPEPTIDASE"/>
    <property type="match status" value="1"/>
</dbReference>
<evidence type="ECO:0000259" key="2">
    <source>
        <dbReference type="Pfam" id="PF00144"/>
    </source>
</evidence>
<evidence type="ECO:0000313" key="3">
    <source>
        <dbReference type="EMBL" id="MFC4585382.1"/>
    </source>
</evidence>
<dbReference type="SUPFAM" id="SSF56601">
    <property type="entry name" value="beta-lactamase/transpeptidase-like"/>
    <property type="match status" value="1"/>
</dbReference>
<dbReference type="GO" id="GO:0016787">
    <property type="term" value="F:hydrolase activity"/>
    <property type="evidence" value="ECO:0007669"/>
    <property type="project" value="UniProtKB-KW"/>
</dbReference>
<feature type="signal peptide" evidence="1">
    <location>
        <begin position="1"/>
        <end position="28"/>
    </location>
</feature>
<dbReference type="InterPro" id="IPR050491">
    <property type="entry name" value="AmpC-like"/>
</dbReference>
<comment type="caution">
    <text evidence="3">The sequence shown here is derived from an EMBL/GenBank/DDBJ whole genome shotgun (WGS) entry which is preliminary data.</text>
</comment>
<dbReference type="Gene3D" id="3.40.710.10">
    <property type="entry name" value="DD-peptidase/beta-lactamase superfamily"/>
    <property type="match status" value="1"/>
</dbReference>
<protein>
    <submittedName>
        <fullName evidence="3">Serine hydrolase domain-containing protein</fullName>
        <ecNumber evidence="3">3.-.-.-</ecNumber>
    </submittedName>
</protein>
<name>A0ABV9E9V4_9ACTN</name>
<organism evidence="3 4">
    <name type="scientific">Sphaerisporangium corydalis</name>
    <dbReference type="NCBI Taxonomy" id="1441875"/>
    <lineage>
        <taxon>Bacteria</taxon>
        <taxon>Bacillati</taxon>
        <taxon>Actinomycetota</taxon>
        <taxon>Actinomycetes</taxon>
        <taxon>Streptosporangiales</taxon>
        <taxon>Streptosporangiaceae</taxon>
        <taxon>Sphaerisporangium</taxon>
    </lineage>
</organism>
<dbReference type="EC" id="3.-.-.-" evidence="3"/>
<feature type="domain" description="Beta-lactamase-related" evidence="2">
    <location>
        <begin position="50"/>
        <end position="376"/>
    </location>
</feature>
<accession>A0ABV9E9V4</accession>
<dbReference type="RefSeq" id="WP_262842567.1">
    <property type="nucleotide sequence ID" value="NZ_JANZYP010000012.1"/>
</dbReference>
<dbReference type="InterPro" id="IPR012338">
    <property type="entry name" value="Beta-lactam/transpept-like"/>
</dbReference>
<keyword evidence="4" id="KW-1185">Reference proteome</keyword>
<keyword evidence="3" id="KW-0378">Hydrolase</keyword>
<gene>
    <name evidence="3" type="ORF">ACFO8L_04840</name>
</gene>
<proteinExistence type="predicted"/>
<dbReference type="InterPro" id="IPR001466">
    <property type="entry name" value="Beta-lactam-related"/>
</dbReference>
<feature type="chain" id="PRO_5045220195" evidence="1">
    <location>
        <begin position="29"/>
        <end position="384"/>
    </location>
</feature>
<keyword evidence="1" id="KW-0732">Signal</keyword>
<reference evidence="4" key="1">
    <citation type="journal article" date="2019" name="Int. J. Syst. Evol. Microbiol.">
        <title>The Global Catalogue of Microorganisms (GCM) 10K type strain sequencing project: providing services to taxonomists for standard genome sequencing and annotation.</title>
        <authorList>
            <consortium name="The Broad Institute Genomics Platform"/>
            <consortium name="The Broad Institute Genome Sequencing Center for Infectious Disease"/>
            <person name="Wu L."/>
            <person name="Ma J."/>
        </authorList>
    </citation>
    <scope>NUCLEOTIDE SEQUENCE [LARGE SCALE GENOMIC DNA]</scope>
    <source>
        <strain evidence="4">CCUG 49560</strain>
    </source>
</reference>
<dbReference type="Proteomes" id="UP001595891">
    <property type="component" value="Unassembled WGS sequence"/>
</dbReference>
<dbReference type="EMBL" id="JBHSFN010000002">
    <property type="protein sequence ID" value="MFC4585382.1"/>
    <property type="molecule type" value="Genomic_DNA"/>
</dbReference>
<sequence length="384" mass="41278">MYQQKSSRLLATVVAGALALATVTSAVAAPALAVAETRSPHTGSLQKQLDRLTHADGLPGALAHVRYPDGRTVTLVSGTARRGSGREMVGPDARFRIGSLTKPILATTVMRLVERDKIDLNAYVDRYLPGVLRGEGPGEAIDGRKITIRDLLQQTSGLPEYVDAVDWSKLPQDYLKLALNRKPTPIGHFAYANTNYLVLGMIVKAVTGHDFREVSRDLVLKPLGMRDTYWPAKGETGVRGPHAHTYGVHPANPKAGVVDLTRLPGYEFGASGGLVSTPEDLNRFWRGVFTAGPPSRDSFRAMIGHLVPITSPGWPSEAKYGFGIARARLSCGLAWFHGGDVPGVSAISGRVRTGRQATVYTTGSTDTAKQRADLIATFETALCK</sequence>
<dbReference type="Pfam" id="PF00144">
    <property type="entry name" value="Beta-lactamase"/>
    <property type="match status" value="1"/>
</dbReference>
<dbReference type="PANTHER" id="PTHR46825">
    <property type="entry name" value="D-ALANYL-D-ALANINE-CARBOXYPEPTIDASE/ENDOPEPTIDASE AMPH"/>
    <property type="match status" value="1"/>
</dbReference>
<evidence type="ECO:0000313" key="4">
    <source>
        <dbReference type="Proteomes" id="UP001595891"/>
    </source>
</evidence>
<evidence type="ECO:0000256" key="1">
    <source>
        <dbReference type="SAM" id="SignalP"/>
    </source>
</evidence>